<accession>A0ABU0CRH7</accession>
<protein>
    <recommendedName>
        <fullName evidence="3">Asparagine synthetase domain-containing protein</fullName>
    </recommendedName>
</protein>
<dbReference type="SUPFAM" id="SSF52402">
    <property type="entry name" value="Adenine nucleotide alpha hydrolases-like"/>
    <property type="match status" value="1"/>
</dbReference>
<organism evidence="1 2">
    <name type="scientific">Caldalkalibacillus uzonensis</name>
    <dbReference type="NCBI Taxonomy" id="353224"/>
    <lineage>
        <taxon>Bacteria</taxon>
        <taxon>Bacillati</taxon>
        <taxon>Bacillota</taxon>
        <taxon>Bacilli</taxon>
        <taxon>Bacillales</taxon>
        <taxon>Bacillaceae</taxon>
        <taxon>Caldalkalibacillus</taxon>
    </lineage>
</organism>
<sequence>MTYHFLYRNGFLITNRPLSNKIPDILHWKELNVAGYSIYTDETVDVYHRRYNDVDIVLIGIVLNPFSKISNPKKILINLCQKFAYSNDRFFDYLDMLSGRFVIFIRSKAQSYIIHDAAGNRSVFYDISDTNHVFVSSHAQLIADLKHYKIDADIRKFMESVDFKNHLDSHLPGVLTPYQNIDLLTPNTLLDLNKYKVKRFFPREPLLGQKVTDQLAEELGALFTNQMDLLRKKYKLSLSLTAGVDSRLSLAAAKKHKNSIHYFTYTTDIKKSLEKDAQAAQKLCHLLNLHHQAIECNQQPDKEFFNLYVKNSAYLASWKRVLIGKGLYSVYPKGLLHVKSNVSEIGRAFYRRKYDLPNKISADIYASLYPIKGDRTFICNAFKQYIQQTELNSQKIFNYDPYDIVYWEYRIGNWQSLVLLETDIIHNTYILYNNRSILKKLLSVPLADRINDTLYIQMIKHMWPDVLQIPINPHKTIKRKRLR</sequence>
<dbReference type="Gene3D" id="3.60.20.10">
    <property type="entry name" value="Glutamine Phosphoribosylpyrophosphate, subunit 1, domain 1"/>
    <property type="match status" value="1"/>
</dbReference>
<comment type="caution">
    <text evidence="1">The sequence shown here is derived from an EMBL/GenBank/DDBJ whole genome shotgun (WGS) entry which is preliminary data.</text>
</comment>
<dbReference type="Proteomes" id="UP001232445">
    <property type="component" value="Unassembled WGS sequence"/>
</dbReference>
<evidence type="ECO:0000313" key="1">
    <source>
        <dbReference type="EMBL" id="MDQ0339005.1"/>
    </source>
</evidence>
<gene>
    <name evidence="1" type="ORF">J2S00_001791</name>
</gene>
<keyword evidence="2" id="KW-1185">Reference proteome</keyword>
<evidence type="ECO:0008006" key="3">
    <source>
        <dbReference type="Google" id="ProtNLM"/>
    </source>
</evidence>
<dbReference type="InterPro" id="IPR029055">
    <property type="entry name" value="Ntn_hydrolases_N"/>
</dbReference>
<dbReference type="InterPro" id="IPR014729">
    <property type="entry name" value="Rossmann-like_a/b/a_fold"/>
</dbReference>
<reference evidence="1 2" key="1">
    <citation type="submission" date="2023-07" db="EMBL/GenBank/DDBJ databases">
        <title>Genomic Encyclopedia of Type Strains, Phase IV (KMG-IV): sequencing the most valuable type-strain genomes for metagenomic binning, comparative biology and taxonomic classification.</title>
        <authorList>
            <person name="Goeker M."/>
        </authorList>
    </citation>
    <scope>NUCLEOTIDE SEQUENCE [LARGE SCALE GENOMIC DNA]</scope>
    <source>
        <strain evidence="1 2">DSM 17740</strain>
    </source>
</reference>
<dbReference type="RefSeq" id="WP_307338280.1">
    <property type="nucleotide sequence ID" value="NZ_JAUSUQ010000005.1"/>
</dbReference>
<dbReference type="EMBL" id="JAUSUQ010000005">
    <property type="protein sequence ID" value="MDQ0339005.1"/>
    <property type="molecule type" value="Genomic_DNA"/>
</dbReference>
<proteinExistence type="predicted"/>
<dbReference type="Gene3D" id="3.40.50.620">
    <property type="entry name" value="HUPs"/>
    <property type="match status" value="1"/>
</dbReference>
<name>A0ABU0CRH7_9BACI</name>
<evidence type="ECO:0000313" key="2">
    <source>
        <dbReference type="Proteomes" id="UP001232445"/>
    </source>
</evidence>